<comment type="caution">
    <text evidence="2">The sequence shown here is derived from an EMBL/GenBank/DDBJ whole genome shotgun (WGS) entry which is preliminary data.</text>
</comment>
<protein>
    <submittedName>
        <fullName evidence="2">Uncharacterized protein</fullName>
    </submittedName>
</protein>
<reference evidence="2 3" key="1">
    <citation type="submission" date="2023-11" db="EMBL/GenBank/DDBJ databases">
        <title>Halocaridina rubra genome assembly.</title>
        <authorList>
            <person name="Smith C."/>
        </authorList>
    </citation>
    <scope>NUCLEOTIDE SEQUENCE [LARGE SCALE GENOMIC DNA]</scope>
    <source>
        <strain evidence="2">EP-1</strain>
        <tissue evidence="2">Whole</tissue>
    </source>
</reference>
<evidence type="ECO:0000256" key="1">
    <source>
        <dbReference type="SAM" id="MobiDB-lite"/>
    </source>
</evidence>
<sequence length="63" mass="6642">MVEMLSSNINTSLVVADVRSPPSSSFLKTDGILFPPSNNVDQQRTPSPTPGSPVKKAAVETSL</sequence>
<feature type="compositionally biased region" description="Polar residues" evidence="1">
    <location>
        <begin position="36"/>
        <end position="46"/>
    </location>
</feature>
<organism evidence="2 3">
    <name type="scientific">Halocaridina rubra</name>
    <name type="common">Hawaiian red shrimp</name>
    <dbReference type="NCBI Taxonomy" id="373956"/>
    <lineage>
        <taxon>Eukaryota</taxon>
        <taxon>Metazoa</taxon>
        <taxon>Ecdysozoa</taxon>
        <taxon>Arthropoda</taxon>
        <taxon>Crustacea</taxon>
        <taxon>Multicrustacea</taxon>
        <taxon>Malacostraca</taxon>
        <taxon>Eumalacostraca</taxon>
        <taxon>Eucarida</taxon>
        <taxon>Decapoda</taxon>
        <taxon>Pleocyemata</taxon>
        <taxon>Caridea</taxon>
        <taxon>Atyoidea</taxon>
        <taxon>Atyidae</taxon>
        <taxon>Halocaridina</taxon>
    </lineage>
</organism>
<dbReference type="EMBL" id="JAXCGZ010006862">
    <property type="protein sequence ID" value="KAK7079491.1"/>
    <property type="molecule type" value="Genomic_DNA"/>
</dbReference>
<proteinExistence type="predicted"/>
<gene>
    <name evidence="2" type="ORF">SK128_001641</name>
</gene>
<feature type="non-terminal residue" evidence="2">
    <location>
        <position position="1"/>
    </location>
</feature>
<dbReference type="Proteomes" id="UP001381693">
    <property type="component" value="Unassembled WGS sequence"/>
</dbReference>
<keyword evidence="3" id="KW-1185">Reference proteome</keyword>
<evidence type="ECO:0000313" key="3">
    <source>
        <dbReference type="Proteomes" id="UP001381693"/>
    </source>
</evidence>
<accession>A0AAN9A3R0</accession>
<name>A0AAN9A3R0_HALRR</name>
<evidence type="ECO:0000313" key="2">
    <source>
        <dbReference type="EMBL" id="KAK7079491.1"/>
    </source>
</evidence>
<dbReference type="AlphaFoldDB" id="A0AAN9A3R0"/>
<feature type="region of interest" description="Disordered" evidence="1">
    <location>
        <begin position="20"/>
        <end position="63"/>
    </location>
</feature>